<dbReference type="Proteomes" id="UP000646827">
    <property type="component" value="Unassembled WGS sequence"/>
</dbReference>
<protein>
    <submittedName>
        <fullName evidence="2">Uncharacterized protein</fullName>
    </submittedName>
</protein>
<keyword evidence="3" id="KW-1185">Reference proteome</keyword>
<feature type="compositionally biased region" description="Basic and acidic residues" evidence="1">
    <location>
        <begin position="7"/>
        <end position="16"/>
    </location>
</feature>
<evidence type="ECO:0000313" key="2">
    <source>
        <dbReference type="EMBL" id="KAG2225293.1"/>
    </source>
</evidence>
<gene>
    <name evidence="2" type="ORF">INT45_001517</name>
</gene>
<feature type="compositionally biased region" description="Low complexity" evidence="1">
    <location>
        <begin position="122"/>
        <end position="142"/>
    </location>
</feature>
<name>A0A8H7VQQ8_9FUNG</name>
<organism evidence="2 3">
    <name type="scientific">Circinella minor</name>
    <dbReference type="NCBI Taxonomy" id="1195481"/>
    <lineage>
        <taxon>Eukaryota</taxon>
        <taxon>Fungi</taxon>
        <taxon>Fungi incertae sedis</taxon>
        <taxon>Mucoromycota</taxon>
        <taxon>Mucoromycotina</taxon>
        <taxon>Mucoromycetes</taxon>
        <taxon>Mucorales</taxon>
        <taxon>Lichtheimiaceae</taxon>
        <taxon>Circinella</taxon>
    </lineage>
</organism>
<accession>A0A8H7VQQ8</accession>
<comment type="caution">
    <text evidence="2">The sequence shown here is derived from an EMBL/GenBank/DDBJ whole genome shotgun (WGS) entry which is preliminary data.</text>
</comment>
<dbReference type="AlphaFoldDB" id="A0A8H7VQQ8"/>
<sequence length="240" mass="26633">MDPSFHGNEKIPHSDDPAMIEPSSVLHEKERQHHSQHHSHKSPYDQERPMKDTPFDDFTKPSPSQRADKEFVDDQILSKPEQQRMNFDSFTLEDITSFKAQAVSPQATPPGQQTHDKKDPKATTTSTSTKKTSTTKDPSKPTNNLPSLDDKDKSRQLPPNTRAPPPAATNTDNVNVATTSFISLPPGSDLGKIGQLGQIGVFSGSSPSHYSPNQFLLMLCLGFFIMKMFLFNNNNNTGSR</sequence>
<reference evidence="2 3" key="1">
    <citation type="submission" date="2020-12" db="EMBL/GenBank/DDBJ databases">
        <title>Metabolic potential, ecology and presence of endohyphal bacteria is reflected in genomic diversity of Mucoromycotina.</title>
        <authorList>
            <person name="Muszewska A."/>
            <person name="Okrasinska A."/>
            <person name="Steczkiewicz K."/>
            <person name="Drgas O."/>
            <person name="Orlowska M."/>
            <person name="Perlinska-Lenart U."/>
            <person name="Aleksandrzak-Piekarczyk T."/>
            <person name="Szatraj K."/>
            <person name="Zielenkiewicz U."/>
            <person name="Pilsyk S."/>
            <person name="Malc E."/>
            <person name="Mieczkowski P."/>
            <person name="Kruszewska J.S."/>
            <person name="Biernat P."/>
            <person name="Pawlowska J."/>
        </authorList>
    </citation>
    <scope>NUCLEOTIDE SEQUENCE [LARGE SCALE GENOMIC DNA]</scope>
    <source>
        <strain evidence="2 3">CBS 142.35</strain>
    </source>
</reference>
<dbReference type="EMBL" id="JAEPRB010000030">
    <property type="protein sequence ID" value="KAG2225293.1"/>
    <property type="molecule type" value="Genomic_DNA"/>
</dbReference>
<feature type="compositionally biased region" description="Basic and acidic residues" evidence="1">
    <location>
        <begin position="42"/>
        <end position="59"/>
    </location>
</feature>
<proteinExistence type="predicted"/>
<evidence type="ECO:0000256" key="1">
    <source>
        <dbReference type="SAM" id="MobiDB-lite"/>
    </source>
</evidence>
<feature type="compositionally biased region" description="Polar residues" evidence="1">
    <location>
        <begin position="103"/>
        <end position="113"/>
    </location>
</feature>
<dbReference type="OrthoDB" id="2290841at2759"/>
<feature type="region of interest" description="Disordered" evidence="1">
    <location>
        <begin position="1"/>
        <end position="173"/>
    </location>
</feature>
<evidence type="ECO:0000313" key="3">
    <source>
        <dbReference type="Proteomes" id="UP000646827"/>
    </source>
</evidence>